<dbReference type="InterPro" id="IPR016169">
    <property type="entry name" value="FAD-bd_PCMH_sub2"/>
</dbReference>
<accession>A0A0Q0E7S9</accession>
<evidence type="ECO:0000259" key="2">
    <source>
        <dbReference type="PROSITE" id="PS51387"/>
    </source>
</evidence>
<evidence type="ECO:0000256" key="1">
    <source>
        <dbReference type="ARBA" id="ARBA00022827"/>
    </source>
</evidence>
<dbReference type="GO" id="GO:0004458">
    <property type="term" value="F:D-lactate dehydrogenase (cytochrome) activity"/>
    <property type="evidence" value="ECO:0007669"/>
    <property type="project" value="TreeGrafter"/>
</dbReference>
<comment type="caution">
    <text evidence="3">The sequence shown here is derived from an EMBL/GenBank/DDBJ whole genome shotgun (WGS) entry which is preliminary data.</text>
</comment>
<dbReference type="GO" id="GO:1903457">
    <property type="term" value="P:lactate catabolic process"/>
    <property type="evidence" value="ECO:0007669"/>
    <property type="project" value="TreeGrafter"/>
</dbReference>
<protein>
    <submittedName>
        <fullName evidence="3">Oxidase</fullName>
    </submittedName>
</protein>
<proteinExistence type="predicted"/>
<dbReference type="AlphaFoldDB" id="A0A0Q0E7S9"/>
<feature type="domain" description="FAD-binding PCMH-type" evidence="2">
    <location>
        <begin position="59"/>
        <end position="281"/>
    </location>
</feature>
<gene>
    <name evidence="3" type="ORF">ALP44_01265</name>
</gene>
<dbReference type="Pfam" id="PF01565">
    <property type="entry name" value="FAD_binding_4"/>
    <property type="match status" value="1"/>
</dbReference>
<dbReference type="SUPFAM" id="SSF56176">
    <property type="entry name" value="FAD-binding/transporter-associated domain-like"/>
    <property type="match status" value="1"/>
</dbReference>
<sequence>MSDAWRRFVNNMIGKIAPPAEVTHLYRRFLEALHSSGFEGQIAADHANRTVLATDNSIYQRLPQAAVYPHHVEDVVKIAALARQPEFKQIVLTPRGGGTGTNGQSLTHGVVVDLSRHLNQVLEINVGERWVRVQSGVVKDQLNAALRRHGLFFAPELSTSNRATIGGMINTDASGQGSCTYGKTRDHVLELDTVLLDGTLLHSLPVSEDELSVCERLNVGEATAKSLSGLSKEQRERGVILVQDAFTRYFDTQVVVDWIELIHFLGYTAYIVPFRPNGKPLHVLGFLGSFEKAAQVNARHLSELSSYGMPMIGLDPAMTLVYRQEYQKLDGERMQGTVLLPQEWLSGLVLPMAVSATTATESNNLYSLLAHCTEKTNAPASTAMWPAIFKAVGLALDVRPSGCCGMSGTYGHEVKNLETSKKIFALSWAPALKDMAGTGQVLANGYSCRCQASRLAGAQLEHPVQTLLRHYTALNNLA</sequence>
<keyword evidence="1" id="KW-0274">FAD</keyword>
<dbReference type="InterPro" id="IPR006094">
    <property type="entry name" value="Oxid_FAD_bind_N"/>
</dbReference>
<evidence type="ECO:0000313" key="3">
    <source>
        <dbReference type="EMBL" id="RMT63256.1"/>
    </source>
</evidence>
<reference evidence="3 4" key="1">
    <citation type="submission" date="2018-08" db="EMBL/GenBank/DDBJ databases">
        <title>Recombination of ecologically and evolutionarily significant loci maintains genetic cohesion in the Pseudomonas syringae species complex.</title>
        <authorList>
            <person name="Dillon M."/>
            <person name="Thakur S."/>
            <person name="Almeida R.N.D."/>
            <person name="Weir B.S."/>
            <person name="Guttman D.S."/>
        </authorList>
    </citation>
    <scope>NUCLEOTIDE SEQUENCE [LARGE SCALE GENOMIC DNA]</scope>
    <source>
        <strain evidence="3 4">ICMP 3934</strain>
    </source>
</reference>
<evidence type="ECO:0000313" key="4">
    <source>
        <dbReference type="Proteomes" id="UP000282636"/>
    </source>
</evidence>
<dbReference type="InterPro" id="IPR036318">
    <property type="entry name" value="FAD-bd_PCMH-like_sf"/>
</dbReference>
<keyword evidence="1" id="KW-0285">Flavoprotein</keyword>
<dbReference type="GO" id="GO:0008720">
    <property type="term" value="F:D-lactate dehydrogenase (NAD+) activity"/>
    <property type="evidence" value="ECO:0007669"/>
    <property type="project" value="TreeGrafter"/>
</dbReference>
<dbReference type="PANTHER" id="PTHR11748:SF119">
    <property type="entry name" value="D-2-HYDROXYGLUTARATE DEHYDROGENASE"/>
    <property type="match status" value="1"/>
</dbReference>
<dbReference type="PROSITE" id="PS51387">
    <property type="entry name" value="FAD_PCMH"/>
    <property type="match status" value="1"/>
</dbReference>
<dbReference type="PANTHER" id="PTHR11748">
    <property type="entry name" value="D-LACTATE DEHYDROGENASE"/>
    <property type="match status" value="1"/>
</dbReference>
<dbReference type="Proteomes" id="UP000282636">
    <property type="component" value="Unassembled WGS sequence"/>
</dbReference>
<dbReference type="EMBL" id="RBTL01000247">
    <property type="protein sequence ID" value="RMT63256.1"/>
    <property type="molecule type" value="Genomic_DNA"/>
</dbReference>
<organism evidence="3 4">
    <name type="scientific">Pseudomonas syringae pv. theae</name>
    <dbReference type="NCBI Taxonomy" id="103985"/>
    <lineage>
        <taxon>Bacteria</taxon>
        <taxon>Pseudomonadati</taxon>
        <taxon>Pseudomonadota</taxon>
        <taxon>Gammaproteobacteria</taxon>
        <taxon>Pseudomonadales</taxon>
        <taxon>Pseudomonadaceae</taxon>
        <taxon>Pseudomonas</taxon>
        <taxon>Pseudomonas syringae</taxon>
    </lineage>
</organism>
<name>A0A0Q0E7S9_PSESX</name>
<dbReference type="GO" id="GO:0071949">
    <property type="term" value="F:FAD binding"/>
    <property type="evidence" value="ECO:0007669"/>
    <property type="project" value="InterPro"/>
</dbReference>
<dbReference type="InterPro" id="IPR016166">
    <property type="entry name" value="FAD-bd_PCMH"/>
</dbReference>
<dbReference type="Gene3D" id="3.30.465.10">
    <property type="match status" value="1"/>
</dbReference>